<evidence type="ECO:0000256" key="4">
    <source>
        <dbReference type="ARBA" id="ARBA00022679"/>
    </source>
</evidence>
<dbReference type="GO" id="GO:0009927">
    <property type="term" value="F:histidine phosphotransfer kinase activity"/>
    <property type="evidence" value="ECO:0007669"/>
    <property type="project" value="TreeGrafter"/>
</dbReference>
<evidence type="ECO:0000259" key="8">
    <source>
        <dbReference type="PROSITE" id="PS50110"/>
    </source>
</evidence>
<dbReference type="InterPro" id="IPR011006">
    <property type="entry name" value="CheY-like_superfamily"/>
</dbReference>
<dbReference type="SUPFAM" id="SSF55785">
    <property type="entry name" value="PYP-like sensor domain (PAS domain)"/>
    <property type="match status" value="3"/>
</dbReference>
<feature type="domain" description="Histidine kinase" evidence="7">
    <location>
        <begin position="501"/>
        <end position="720"/>
    </location>
</feature>
<dbReference type="InterPro" id="IPR035965">
    <property type="entry name" value="PAS-like_dom_sf"/>
</dbReference>
<dbReference type="Proteomes" id="UP000189674">
    <property type="component" value="Chromosome"/>
</dbReference>
<dbReference type="InterPro" id="IPR036097">
    <property type="entry name" value="HisK_dim/P_sf"/>
</dbReference>
<keyword evidence="5 11" id="KW-0418">Kinase</keyword>
<evidence type="ECO:0000256" key="2">
    <source>
        <dbReference type="ARBA" id="ARBA00012438"/>
    </source>
</evidence>
<dbReference type="Pfam" id="PF02518">
    <property type="entry name" value="HATPase_c"/>
    <property type="match status" value="1"/>
</dbReference>
<accession>A0A1U9NLK8</accession>
<name>A0A1U9NLK8_9BACT</name>
<dbReference type="KEGG" id="alus:STSP2_01857"/>
<dbReference type="Pfam" id="PF00072">
    <property type="entry name" value="Response_reg"/>
    <property type="match status" value="1"/>
</dbReference>
<dbReference type="OrthoDB" id="236031at2"/>
<evidence type="ECO:0000259" key="10">
    <source>
        <dbReference type="PROSITE" id="PS50113"/>
    </source>
</evidence>
<dbReference type="CDD" id="cd17569">
    <property type="entry name" value="REC_HupR-like"/>
    <property type="match status" value="1"/>
</dbReference>
<dbReference type="InterPro" id="IPR005467">
    <property type="entry name" value="His_kinase_dom"/>
</dbReference>
<dbReference type="Pfam" id="PF00512">
    <property type="entry name" value="HisKA"/>
    <property type="match status" value="1"/>
</dbReference>
<dbReference type="PANTHER" id="PTHR43047">
    <property type="entry name" value="TWO-COMPONENT HISTIDINE PROTEIN KINASE"/>
    <property type="match status" value="1"/>
</dbReference>
<dbReference type="EC" id="2.7.13.3" evidence="2"/>
<dbReference type="CDD" id="cd00082">
    <property type="entry name" value="HisKA"/>
    <property type="match status" value="1"/>
</dbReference>
<dbReference type="PRINTS" id="PR00344">
    <property type="entry name" value="BCTRLSENSOR"/>
</dbReference>
<sequence>MSDKHKILIVDDEQRVLAAMRRRYRKKYDVVTADSGREAINKLEREGSFTVVISDLQMPGMNGLEFLSMVRDISPDSICIMLTGFAELDAAVQAVNQGHIFRFLTKPCGNDVVDEAIDEAVKEYRKLTTTRSYTYSMHVVDGVPGKCERSSGCVALTGYSNQDFYADDELWIKAVRPDFRDAVAMMRDDVINRRDVKPLEFQIEKKDGSVRWVRETILPHYGEGGEVEALEGYVEDITEKKDLQRKLIASEARYQKLVENSPGLVFQMVMRQGQAVRFSFIGESCLDLLGLEPEAVMQDSNVFLERLEVQDRAEFVRLLKESAVRCKPWEWWGSGVFKSEKRSFQGVARPEVDDKGDVCWDGLLTDMTHLREVELKLRSVAKLAAENPNPVMRIDDENVITYANNASEELLGLWGCSEGDEVPGDVIDCMYNIRANNKNECIEKEWGGRVFSVVFAPVSEGDYVNIYARDITEVKMAERKLIEANERLREFDRIKNEFVSTVSHELRTPLCIFKNITSNALAGVMGRISKKLRKNLEMADEIIDRLSRVVGDFLDISKIEAGAVELDREVFDLAELVRRVTDAFEAVAEDYGVRLDVTSPDQKCLVHADSDRVSQVITNLLSNAVKFSPEGGTIRVSASINDDEVEIAVQDSGPGLSRDDMERVFERFVQVGDDRSKKGLGTGLGLPISRELVEMHGGKLWADSVVGEGSCFRFVLPLYLQKSENTKDEPQTSIRLPGRDV</sequence>
<feature type="domain" description="Response regulatory" evidence="8">
    <location>
        <begin position="6"/>
        <end position="121"/>
    </location>
</feature>
<dbReference type="STRING" id="1936003.STSP2_01857"/>
<dbReference type="Gene3D" id="3.40.50.2300">
    <property type="match status" value="1"/>
</dbReference>
<dbReference type="PROSITE" id="PS50112">
    <property type="entry name" value="PAS"/>
    <property type="match status" value="1"/>
</dbReference>
<dbReference type="InterPro" id="IPR036890">
    <property type="entry name" value="HATPase_C_sf"/>
</dbReference>
<proteinExistence type="predicted"/>
<keyword evidence="4 11" id="KW-0808">Transferase</keyword>
<dbReference type="SMART" id="SM00388">
    <property type="entry name" value="HisKA"/>
    <property type="match status" value="1"/>
</dbReference>
<dbReference type="CDD" id="cd16922">
    <property type="entry name" value="HATPase_EvgS-ArcB-TorS-like"/>
    <property type="match status" value="1"/>
</dbReference>
<feature type="domain" description="PAS" evidence="9">
    <location>
        <begin position="250"/>
        <end position="322"/>
    </location>
</feature>
<evidence type="ECO:0000259" key="7">
    <source>
        <dbReference type="PROSITE" id="PS50109"/>
    </source>
</evidence>
<dbReference type="Gene3D" id="3.30.565.10">
    <property type="entry name" value="Histidine kinase-like ATPase, C-terminal domain"/>
    <property type="match status" value="1"/>
</dbReference>
<feature type="modified residue" description="4-aspartylphosphate" evidence="6">
    <location>
        <position position="55"/>
    </location>
</feature>
<dbReference type="SUPFAM" id="SSF47384">
    <property type="entry name" value="Homodimeric domain of signal transducing histidine kinase"/>
    <property type="match status" value="1"/>
</dbReference>
<dbReference type="EMBL" id="CP019791">
    <property type="protein sequence ID" value="AQT68687.1"/>
    <property type="molecule type" value="Genomic_DNA"/>
</dbReference>
<evidence type="ECO:0000256" key="5">
    <source>
        <dbReference type="ARBA" id="ARBA00022777"/>
    </source>
</evidence>
<dbReference type="InterPro" id="IPR000014">
    <property type="entry name" value="PAS"/>
</dbReference>
<dbReference type="SMART" id="SM00448">
    <property type="entry name" value="REC"/>
    <property type="match status" value="1"/>
</dbReference>
<dbReference type="PROSITE" id="PS50109">
    <property type="entry name" value="HIS_KIN"/>
    <property type="match status" value="1"/>
</dbReference>
<dbReference type="SUPFAM" id="SSF55874">
    <property type="entry name" value="ATPase domain of HSP90 chaperone/DNA topoisomerase II/histidine kinase"/>
    <property type="match status" value="1"/>
</dbReference>
<dbReference type="NCBIfam" id="TIGR00229">
    <property type="entry name" value="sensory_box"/>
    <property type="match status" value="1"/>
</dbReference>
<dbReference type="PROSITE" id="PS50110">
    <property type="entry name" value="RESPONSE_REGULATORY"/>
    <property type="match status" value="1"/>
</dbReference>
<keyword evidence="12" id="KW-1185">Reference proteome</keyword>
<dbReference type="Gene3D" id="3.30.450.20">
    <property type="entry name" value="PAS domain"/>
    <property type="match status" value="2"/>
</dbReference>
<protein>
    <recommendedName>
        <fullName evidence="2">histidine kinase</fullName>
        <ecNumber evidence="2">2.7.13.3</ecNumber>
    </recommendedName>
</protein>
<dbReference type="CDD" id="cd00130">
    <property type="entry name" value="PAS"/>
    <property type="match status" value="1"/>
</dbReference>
<dbReference type="PANTHER" id="PTHR43047:SF72">
    <property type="entry name" value="OSMOSENSING HISTIDINE PROTEIN KINASE SLN1"/>
    <property type="match status" value="1"/>
</dbReference>
<dbReference type="InterPro" id="IPR004358">
    <property type="entry name" value="Sig_transdc_His_kin-like_C"/>
</dbReference>
<feature type="domain" description="PAC" evidence="10">
    <location>
        <begin position="197"/>
        <end position="249"/>
    </location>
</feature>
<dbReference type="SMART" id="SM00387">
    <property type="entry name" value="HATPase_c"/>
    <property type="match status" value="1"/>
</dbReference>
<dbReference type="Gene3D" id="1.10.287.130">
    <property type="match status" value="1"/>
</dbReference>
<dbReference type="InterPro" id="IPR003594">
    <property type="entry name" value="HATPase_dom"/>
</dbReference>
<dbReference type="InterPro" id="IPR003661">
    <property type="entry name" value="HisK_dim/P_dom"/>
</dbReference>
<dbReference type="InterPro" id="IPR001789">
    <property type="entry name" value="Sig_transdc_resp-reg_receiver"/>
</dbReference>
<organism evidence="11 12">
    <name type="scientific">Anaerohalosphaera lusitana</name>
    <dbReference type="NCBI Taxonomy" id="1936003"/>
    <lineage>
        <taxon>Bacteria</taxon>
        <taxon>Pseudomonadati</taxon>
        <taxon>Planctomycetota</taxon>
        <taxon>Phycisphaerae</taxon>
        <taxon>Sedimentisphaerales</taxon>
        <taxon>Anaerohalosphaeraceae</taxon>
        <taxon>Anaerohalosphaera</taxon>
    </lineage>
</organism>
<dbReference type="GO" id="GO:0005886">
    <property type="term" value="C:plasma membrane"/>
    <property type="evidence" value="ECO:0007669"/>
    <property type="project" value="TreeGrafter"/>
</dbReference>
<gene>
    <name evidence="11" type="primary">yycG_1</name>
    <name evidence="11" type="ORF">STSP2_01857</name>
</gene>
<reference evidence="12" key="1">
    <citation type="submission" date="2017-02" db="EMBL/GenBank/DDBJ databases">
        <title>Comparative genomics and description of representatives of a novel lineage of planctomycetes thriving in anoxic sediments.</title>
        <authorList>
            <person name="Spring S."/>
            <person name="Bunk B."/>
            <person name="Sproer C."/>
        </authorList>
    </citation>
    <scope>NUCLEOTIDE SEQUENCE [LARGE SCALE GENOMIC DNA]</scope>
    <source>
        <strain evidence="12">ST-NAGAB-D1</strain>
    </source>
</reference>
<evidence type="ECO:0000256" key="1">
    <source>
        <dbReference type="ARBA" id="ARBA00000085"/>
    </source>
</evidence>
<dbReference type="FunFam" id="3.30.565.10:FF:000006">
    <property type="entry name" value="Sensor histidine kinase WalK"/>
    <property type="match status" value="1"/>
</dbReference>
<dbReference type="SUPFAM" id="SSF52172">
    <property type="entry name" value="CheY-like"/>
    <property type="match status" value="1"/>
</dbReference>
<dbReference type="AlphaFoldDB" id="A0A1U9NLK8"/>
<evidence type="ECO:0000313" key="11">
    <source>
        <dbReference type="EMBL" id="AQT68687.1"/>
    </source>
</evidence>
<evidence type="ECO:0000256" key="3">
    <source>
        <dbReference type="ARBA" id="ARBA00022553"/>
    </source>
</evidence>
<evidence type="ECO:0000259" key="9">
    <source>
        <dbReference type="PROSITE" id="PS50112"/>
    </source>
</evidence>
<comment type="catalytic activity">
    <reaction evidence="1">
        <text>ATP + protein L-histidine = ADP + protein N-phospho-L-histidine.</text>
        <dbReference type="EC" id="2.7.13.3"/>
    </reaction>
</comment>
<keyword evidence="3 6" id="KW-0597">Phosphoprotein</keyword>
<dbReference type="SMART" id="SM00086">
    <property type="entry name" value="PAC"/>
    <property type="match status" value="1"/>
</dbReference>
<dbReference type="Pfam" id="PF13188">
    <property type="entry name" value="PAS_8"/>
    <property type="match status" value="1"/>
</dbReference>
<dbReference type="Pfam" id="PF08447">
    <property type="entry name" value="PAS_3"/>
    <property type="match status" value="1"/>
</dbReference>
<evidence type="ECO:0000256" key="6">
    <source>
        <dbReference type="PROSITE-ProRule" id="PRU00169"/>
    </source>
</evidence>
<dbReference type="GO" id="GO:0000155">
    <property type="term" value="F:phosphorelay sensor kinase activity"/>
    <property type="evidence" value="ECO:0007669"/>
    <property type="project" value="InterPro"/>
</dbReference>
<evidence type="ECO:0000313" key="12">
    <source>
        <dbReference type="Proteomes" id="UP000189674"/>
    </source>
</evidence>
<dbReference type="PROSITE" id="PS50113">
    <property type="entry name" value="PAC"/>
    <property type="match status" value="1"/>
</dbReference>
<dbReference type="InterPro" id="IPR001610">
    <property type="entry name" value="PAC"/>
</dbReference>
<dbReference type="RefSeq" id="WP_146661912.1">
    <property type="nucleotide sequence ID" value="NZ_CP019791.1"/>
</dbReference>
<dbReference type="InterPro" id="IPR000700">
    <property type="entry name" value="PAS-assoc_C"/>
</dbReference>
<dbReference type="InterPro" id="IPR013655">
    <property type="entry name" value="PAS_fold_3"/>
</dbReference>